<protein>
    <submittedName>
        <fullName evidence="2">Uncharacterized protein</fullName>
    </submittedName>
</protein>
<proteinExistence type="predicted"/>
<gene>
    <name evidence="2" type="ORF">SAMN04489725_1402</name>
</gene>
<evidence type="ECO:0000313" key="2">
    <source>
        <dbReference type="EMBL" id="SDX04951.1"/>
    </source>
</evidence>
<keyword evidence="1" id="KW-0472">Membrane</keyword>
<organism evidence="2 3">
    <name type="scientific">Alicyclobacillus hesperidum</name>
    <dbReference type="NCBI Taxonomy" id="89784"/>
    <lineage>
        <taxon>Bacteria</taxon>
        <taxon>Bacillati</taxon>
        <taxon>Bacillota</taxon>
        <taxon>Bacilli</taxon>
        <taxon>Bacillales</taxon>
        <taxon>Alicyclobacillaceae</taxon>
        <taxon>Alicyclobacillus</taxon>
    </lineage>
</organism>
<dbReference type="EMBL" id="FNOJ01000040">
    <property type="protein sequence ID" value="SDX04951.1"/>
    <property type="molecule type" value="Genomic_DNA"/>
</dbReference>
<name>A0A1H2YIY7_9BACL</name>
<dbReference type="RefSeq" id="WP_074693985.1">
    <property type="nucleotide sequence ID" value="NZ_FNOJ01000040.1"/>
</dbReference>
<dbReference type="Proteomes" id="UP000182589">
    <property type="component" value="Unassembled WGS sequence"/>
</dbReference>
<keyword evidence="3" id="KW-1185">Reference proteome</keyword>
<dbReference type="AlphaFoldDB" id="A0A1H2YIY7"/>
<accession>A0A1H2YIY7</accession>
<feature type="transmembrane region" description="Helical" evidence="1">
    <location>
        <begin position="7"/>
        <end position="27"/>
    </location>
</feature>
<evidence type="ECO:0000256" key="1">
    <source>
        <dbReference type="SAM" id="Phobius"/>
    </source>
</evidence>
<keyword evidence="1" id="KW-0812">Transmembrane</keyword>
<reference evidence="3" key="1">
    <citation type="submission" date="2016-10" db="EMBL/GenBank/DDBJ databases">
        <authorList>
            <person name="Varghese N."/>
        </authorList>
    </citation>
    <scope>NUCLEOTIDE SEQUENCE [LARGE SCALE GENOMIC DNA]</scope>
    <source>
        <strain evidence="3">DSM 12489</strain>
    </source>
</reference>
<evidence type="ECO:0000313" key="3">
    <source>
        <dbReference type="Proteomes" id="UP000182589"/>
    </source>
</evidence>
<keyword evidence="1" id="KW-1133">Transmembrane helix</keyword>
<sequence>MKIKRILVVTIMVSLLFIILLVCYLYTAREQDIFVSNVLKKYMYSAETLSFKQLPIATVDDLDTGARYLAPDLTNPRLTQKVFKHNLALLVTRSAQSYKIIIINAWLTSPDFTQGTAIVVAKYRNNFGQFRQIDLRESFSVPHYKIKHVKRQ</sequence>